<comment type="caution">
    <text evidence="1">The sequence shown here is derived from an EMBL/GenBank/DDBJ whole genome shotgun (WGS) entry which is preliminary data.</text>
</comment>
<keyword evidence="2" id="KW-1185">Reference proteome</keyword>
<name>A0A4Z0BF76_9BURK</name>
<dbReference type="OrthoDB" id="8757278at2"/>
<dbReference type="AlphaFoldDB" id="A0A4Z0BF76"/>
<organism evidence="1 2">
    <name type="scientific">Ramlibacter rhizophilus</name>
    <dbReference type="NCBI Taxonomy" id="1781167"/>
    <lineage>
        <taxon>Bacteria</taxon>
        <taxon>Pseudomonadati</taxon>
        <taxon>Pseudomonadota</taxon>
        <taxon>Betaproteobacteria</taxon>
        <taxon>Burkholderiales</taxon>
        <taxon>Comamonadaceae</taxon>
        <taxon>Ramlibacter</taxon>
    </lineage>
</organism>
<proteinExistence type="predicted"/>
<dbReference type="EMBL" id="SMLL01000006">
    <property type="protein sequence ID" value="TFY98005.1"/>
    <property type="molecule type" value="Genomic_DNA"/>
</dbReference>
<gene>
    <name evidence="1" type="ORF">EZ242_16275</name>
</gene>
<evidence type="ECO:0000313" key="1">
    <source>
        <dbReference type="EMBL" id="TFY98005.1"/>
    </source>
</evidence>
<dbReference type="Proteomes" id="UP000297564">
    <property type="component" value="Unassembled WGS sequence"/>
</dbReference>
<evidence type="ECO:0000313" key="2">
    <source>
        <dbReference type="Proteomes" id="UP000297564"/>
    </source>
</evidence>
<sequence>MPTASQPRELRVANSKADTPRVVLFGRLDDGSFVARRVAEDQVPYTPAWPHATAQVMVYLEPDEEQLEHMLAALHDGRLEFGRLQEYGGLDGGFSTVPV</sequence>
<protein>
    <submittedName>
        <fullName evidence="1">Uncharacterized protein</fullName>
    </submittedName>
</protein>
<reference evidence="1 2" key="1">
    <citation type="submission" date="2019-03" db="EMBL/GenBank/DDBJ databases">
        <title>Ramlibacter rhizophilus CCTCC AB2015357, whole genome shotgun sequence.</title>
        <authorList>
            <person name="Zhang X."/>
            <person name="Feng G."/>
            <person name="Zhu H."/>
        </authorList>
    </citation>
    <scope>NUCLEOTIDE SEQUENCE [LARGE SCALE GENOMIC DNA]</scope>
    <source>
        <strain evidence="1 2">CCTCC AB2015357</strain>
    </source>
</reference>
<dbReference type="RefSeq" id="WP_135286238.1">
    <property type="nucleotide sequence ID" value="NZ_SMLL01000006.1"/>
</dbReference>
<accession>A0A4Z0BF76</accession>